<reference evidence="1 2" key="1">
    <citation type="journal article" date="2012" name="Science">
        <title>The Paleozoic origin of enzymatic lignin decomposition reconstructed from 31 fungal genomes.</title>
        <authorList>
            <person name="Floudas D."/>
            <person name="Binder M."/>
            <person name="Riley R."/>
            <person name="Barry K."/>
            <person name="Blanchette R.A."/>
            <person name="Henrissat B."/>
            <person name="Martinez A.T."/>
            <person name="Otillar R."/>
            <person name="Spatafora J.W."/>
            <person name="Yadav J.S."/>
            <person name="Aerts A."/>
            <person name="Benoit I."/>
            <person name="Boyd A."/>
            <person name="Carlson A."/>
            <person name="Copeland A."/>
            <person name="Coutinho P.M."/>
            <person name="de Vries R.P."/>
            <person name="Ferreira P."/>
            <person name="Findley K."/>
            <person name="Foster B."/>
            <person name="Gaskell J."/>
            <person name="Glotzer D."/>
            <person name="Gorecki P."/>
            <person name="Heitman J."/>
            <person name="Hesse C."/>
            <person name="Hori C."/>
            <person name="Igarashi K."/>
            <person name="Jurgens J.A."/>
            <person name="Kallen N."/>
            <person name="Kersten P."/>
            <person name="Kohler A."/>
            <person name="Kuees U."/>
            <person name="Kumar T.K.A."/>
            <person name="Kuo A."/>
            <person name="LaButti K."/>
            <person name="Larrondo L.F."/>
            <person name="Lindquist E."/>
            <person name="Ling A."/>
            <person name="Lombard V."/>
            <person name="Lucas S."/>
            <person name="Lundell T."/>
            <person name="Martin R."/>
            <person name="McLaughlin D.J."/>
            <person name="Morgenstern I."/>
            <person name="Morin E."/>
            <person name="Murat C."/>
            <person name="Nagy L.G."/>
            <person name="Nolan M."/>
            <person name="Ohm R.A."/>
            <person name="Patyshakuliyeva A."/>
            <person name="Rokas A."/>
            <person name="Ruiz-Duenas F.J."/>
            <person name="Sabat G."/>
            <person name="Salamov A."/>
            <person name="Samejima M."/>
            <person name="Schmutz J."/>
            <person name="Slot J.C."/>
            <person name="St John F."/>
            <person name="Stenlid J."/>
            <person name="Sun H."/>
            <person name="Sun S."/>
            <person name="Syed K."/>
            <person name="Tsang A."/>
            <person name="Wiebenga A."/>
            <person name="Young D."/>
            <person name="Pisabarro A."/>
            <person name="Eastwood D.C."/>
            <person name="Martin F."/>
            <person name="Cullen D."/>
            <person name="Grigoriev I.V."/>
            <person name="Hibbett D.S."/>
        </authorList>
    </citation>
    <scope>NUCLEOTIDE SEQUENCE [LARGE SCALE GENOMIC DNA]</scope>
    <source>
        <strain evidence="1 2">ATCC 11539</strain>
    </source>
</reference>
<dbReference type="AlphaFoldDB" id="S7QJB1"/>
<dbReference type="KEGG" id="gtr:GLOTRDRAFT_126049"/>
<evidence type="ECO:0000313" key="2">
    <source>
        <dbReference type="Proteomes" id="UP000030669"/>
    </source>
</evidence>
<keyword evidence="2" id="KW-1185">Reference proteome</keyword>
<gene>
    <name evidence="1" type="ORF">GLOTRDRAFT_126049</name>
</gene>
<proteinExistence type="predicted"/>
<accession>S7QJB1</accession>
<dbReference type="EMBL" id="KB469297">
    <property type="protein sequence ID" value="EPQ59751.1"/>
    <property type="molecule type" value="Genomic_DNA"/>
</dbReference>
<dbReference type="Proteomes" id="UP000030669">
    <property type="component" value="Unassembled WGS sequence"/>
</dbReference>
<sequence length="83" mass="9565">MELVIYMIEEQGLWDATVVVYLDNQGVIGSFDRGQSCNWEANLSKTIRRTLSHAESWARRSFGSSLPLRSQWSYNPYLSHVLV</sequence>
<protein>
    <submittedName>
        <fullName evidence="1">Uncharacterized protein</fullName>
    </submittedName>
</protein>
<dbReference type="GeneID" id="19301315"/>
<dbReference type="OrthoDB" id="2506773at2759"/>
<organism evidence="1 2">
    <name type="scientific">Gloeophyllum trabeum (strain ATCC 11539 / FP-39264 / Madison 617)</name>
    <name type="common">Brown rot fungus</name>
    <dbReference type="NCBI Taxonomy" id="670483"/>
    <lineage>
        <taxon>Eukaryota</taxon>
        <taxon>Fungi</taxon>
        <taxon>Dikarya</taxon>
        <taxon>Basidiomycota</taxon>
        <taxon>Agaricomycotina</taxon>
        <taxon>Agaricomycetes</taxon>
        <taxon>Gloeophyllales</taxon>
        <taxon>Gloeophyllaceae</taxon>
        <taxon>Gloeophyllum</taxon>
    </lineage>
</organism>
<dbReference type="RefSeq" id="XP_007862653.1">
    <property type="nucleotide sequence ID" value="XM_007864462.1"/>
</dbReference>
<name>S7QJB1_GLOTA</name>
<dbReference type="HOGENOM" id="CLU_2542790_0_0_1"/>
<evidence type="ECO:0000313" key="1">
    <source>
        <dbReference type="EMBL" id="EPQ59751.1"/>
    </source>
</evidence>